<gene>
    <name evidence="3" type="ORF">HDA37_002006</name>
</gene>
<feature type="region of interest" description="Disordered" evidence="1">
    <location>
        <begin position="33"/>
        <end position="52"/>
    </location>
</feature>
<evidence type="ECO:0000313" key="4">
    <source>
        <dbReference type="Proteomes" id="UP000549695"/>
    </source>
</evidence>
<dbReference type="EMBL" id="JACCCZ010000001">
    <property type="protein sequence ID" value="NYG01721.1"/>
    <property type="molecule type" value="Genomic_DNA"/>
</dbReference>
<evidence type="ECO:0000256" key="2">
    <source>
        <dbReference type="SAM" id="SignalP"/>
    </source>
</evidence>
<dbReference type="GeneID" id="98051784"/>
<keyword evidence="4" id="KW-1185">Reference proteome</keyword>
<evidence type="ECO:0000256" key="1">
    <source>
        <dbReference type="SAM" id="MobiDB-lite"/>
    </source>
</evidence>
<protein>
    <submittedName>
        <fullName evidence="3">Uncharacterized protein</fullName>
    </submittedName>
</protein>
<name>A0A852W2N7_PSEA5</name>
<organism evidence="3 4">
    <name type="scientific">Pseudonocardia alni</name>
    <name type="common">Amycolata alni</name>
    <dbReference type="NCBI Taxonomy" id="33907"/>
    <lineage>
        <taxon>Bacteria</taxon>
        <taxon>Bacillati</taxon>
        <taxon>Actinomycetota</taxon>
        <taxon>Actinomycetes</taxon>
        <taxon>Pseudonocardiales</taxon>
        <taxon>Pseudonocardiaceae</taxon>
        <taxon>Pseudonocardia</taxon>
    </lineage>
</organism>
<sequence length="161" mass="16456">MQPCPRPTTSLLRAATLLVAALLLAGCSAGRPAASSAQDTEPWPGQTASERVGAPGLEALRTKFRFYAQDPCWSSDPATVFPRCGRFTTEIRNALPQVRQDAPAAAAQADLVGKALDDFAAKGCQADPGTLAEGDAAVCGPAFHAVQETAQGMATAAGAGT</sequence>
<feature type="chain" id="PRO_5039343138" evidence="2">
    <location>
        <begin position="34"/>
        <end position="161"/>
    </location>
</feature>
<dbReference type="PROSITE" id="PS51257">
    <property type="entry name" value="PROKAR_LIPOPROTEIN"/>
    <property type="match status" value="1"/>
</dbReference>
<dbReference type="Proteomes" id="UP000549695">
    <property type="component" value="Unassembled WGS sequence"/>
</dbReference>
<dbReference type="RefSeq" id="WP_179760922.1">
    <property type="nucleotide sequence ID" value="NZ_BAAAJZ010000015.1"/>
</dbReference>
<proteinExistence type="predicted"/>
<keyword evidence="2" id="KW-0732">Signal</keyword>
<feature type="signal peptide" evidence="2">
    <location>
        <begin position="1"/>
        <end position="33"/>
    </location>
</feature>
<accession>A0A852W2N7</accession>
<comment type="caution">
    <text evidence="3">The sequence shown here is derived from an EMBL/GenBank/DDBJ whole genome shotgun (WGS) entry which is preliminary data.</text>
</comment>
<evidence type="ECO:0000313" key="3">
    <source>
        <dbReference type="EMBL" id="NYG01721.1"/>
    </source>
</evidence>
<reference evidence="3 4" key="1">
    <citation type="submission" date="2020-07" db="EMBL/GenBank/DDBJ databases">
        <title>Sequencing the genomes of 1000 actinobacteria strains.</title>
        <authorList>
            <person name="Klenk H.-P."/>
        </authorList>
    </citation>
    <scope>NUCLEOTIDE SEQUENCE [LARGE SCALE GENOMIC DNA]</scope>
    <source>
        <strain evidence="3 4">DSM 44749</strain>
    </source>
</reference>
<dbReference type="AlphaFoldDB" id="A0A852W2N7"/>